<dbReference type="SUPFAM" id="SSF57756">
    <property type="entry name" value="Retrovirus zinc finger-like domains"/>
    <property type="match status" value="1"/>
</dbReference>
<evidence type="ECO:0000259" key="2">
    <source>
        <dbReference type="SMART" id="SM00343"/>
    </source>
</evidence>
<proteinExistence type="predicted"/>
<keyword evidence="4" id="KW-1185">Reference proteome</keyword>
<dbReference type="AlphaFoldDB" id="A0ABC8YLL1"/>
<organism evidence="3 4">
    <name type="scientific">Urochloa decumbens</name>
    <dbReference type="NCBI Taxonomy" id="240449"/>
    <lineage>
        <taxon>Eukaryota</taxon>
        <taxon>Viridiplantae</taxon>
        <taxon>Streptophyta</taxon>
        <taxon>Embryophyta</taxon>
        <taxon>Tracheophyta</taxon>
        <taxon>Spermatophyta</taxon>
        <taxon>Magnoliopsida</taxon>
        <taxon>Liliopsida</taxon>
        <taxon>Poales</taxon>
        <taxon>Poaceae</taxon>
        <taxon>PACMAD clade</taxon>
        <taxon>Panicoideae</taxon>
        <taxon>Panicodae</taxon>
        <taxon>Paniceae</taxon>
        <taxon>Melinidinae</taxon>
        <taxon>Urochloa</taxon>
    </lineage>
</organism>
<dbReference type="Proteomes" id="UP001497457">
    <property type="component" value="Chromosome 17b"/>
</dbReference>
<feature type="compositionally biased region" description="Basic residues" evidence="1">
    <location>
        <begin position="820"/>
        <end position="829"/>
    </location>
</feature>
<dbReference type="SMART" id="SM00343">
    <property type="entry name" value="ZnF_C2HC"/>
    <property type="match status" value="2"/>
</dbReference>
<evidence type="ECO:0000313" key="3">
    <source>
        <dbReference type="EMBL" id="CAL4946299.1"/>
    </source>
</evidence>
<sequence>MAPSLARSSLSPGPHDRPSPSAAPAPATTHPSPSPSATPAPATTHHSHDPSPSSFSPDAPPFHPSGTSGGRGKLLRWQEDFPGSDDEADLGSRRPSYRDALLQPAAQLTSEAKTQGGAPPPAAAPTGGAPSTKNPTQDAKKIHDRPDRRDEARSGRHRQRRRGQTRLIHGLPIRRPDAAGTHRNGRAETTGAPRSGRLRSTVVVPPRREPFPPLVDADGFTRVQSRRERNARRRRQRQRQHKLRQAPPSRITTELAGQCLNCLSFKHLVAQCHLPTRCFRCRGFWHLARDCKRPRSPASSGTSADGGGRQILRPRRDSPLTPRGRQAHGRTPSPRGRQAHPDDSRRRSPLRRPDGRRHRSPRRDLRARGRSPSPPRARRPFLESRGGGRSAAPPDARGASHRGGSPPTPTGSVAFGRTPSPPPRPRRQHSPGRRHQEVRGRSPWCGARQDDAAGGNAAPGKLPAYSSEHRERGCGRSDPGPSRRFDLPQGPSNDTSTPRHPTSPPNEDIDMNDCFFSDDELPPGHPSSRPAHEVCYISRTPEMDAEEARLRFALLANAPSGYPTLSVESMRRAVADIAGIGDEHFSVRRFAPEDFLVVFGSQRARDHALDASFVHVDGVRISFRPWTRLVGAAVEKLRYRVSLEIEGIPAHAWGWRTARKILASSCWIERIEPASEDRSDMSFLALTAWTNKPSSIPREKTVFIAEHVQPVVYSDPDMQRIFASVRPYLREKGVLRYETVVHLRTSTRTRRRRPPALPRPPMMGTPATTGTPTGATANPGGTAARGSSASTWPAACQTGMLPPLPAEEAPPRGGNEGRRTRCPRKHRRHNADDEASQAGPSELVSFADQQPTRLVEGPPAWDPMLFESQTQQPRMITQEEDDNRQPASKALKTYRRRGRTAPARSDCQPGVEPAGETPAEPQRLPTTSGKRAAVAEDEDWTVQTPTDVGPAQPEQAADNNREASRARQKRPKQTVEPTLEEAKAATAAFLASVSQALQVPLASLPERPAGTTVPTLTPVPRRSGRLAVQALNSNVRPSKKGEVLVMRKLGLCTADGPSAGQKFGTMFHDTPDPNTFAAIRDIFPTARALTDADLMAAARQVNSAIGVC</sequence>
<dbReference type="InterPro" id="IPR001878">
    <property type="entry name" value="Znf_CCHC"/>
</dbReference>
<feature type="compositionally biased region" description="Basic and acidic residues" evidence="1">
    <location>
        <begin position="467"/>
        <end position="486"/>
    </location>
</feature>
<reference evidence="4" key="1">
    <citation type="submission" date="2024-06" db="EMBL/GenBank/DDBJ databases">
        <authorList>
            <person name="Ryan C."/>
        </authorList>
    </citation>
    <scope>NUCLEOTIDE SEQUENCE [LARGE SCALE GENOMIC DNA]</scope>
</reference>
<dbReference type="Gene3D" id="4.10.60.10">
    <property type="entry name" value="Zinc finger, CCHC-type"/>
    <property type="match status" value="1"/>
</dbReference>
<dbReference type="PANTHER" id="PTHR33087:SF31">
    <property type="entry name" value="OS06G0482850 PROTEIN"/>
    <property type="match status" value="1"/>
</dbReference>
<feature type="compositionally biased region" description="Basic residues" evidence="1">
    <location>
        <begin position="229"/>
        <end position="244"/>
    </location>
</feature>
<evidence type="ECO:0000256" key="1">
    <source>
        <dbReference type="SAM" id="MobiDB-lite"/>
    </source>
</evidence>
<reference evidence="3 4" key="2">
    <citation type="submission" date="2024-10" db="EMBL/GenBank/DDBJ databases">
        <authorList>
            <person name="Ryan C."/>
        </authorList>
    </citation>
    <scope>NUCLEOTIDE SEQUENCE [LARGE SCALE GENOMIC DNA]</scope>
</reference>
<dbReference type="EMBL" id="OZ075127">
    <property type="protein sequence ID" value="CAL4946299.1"/>
    <property type="molecule type" value="Genomic_DNA"/>
</dbReference>
<feature type="compositionally biased region" description="Basic residues" evidence="1">
    <location>
        <begin position="745"/>
        <end position="754"/>
    </location>
</feature>
<dbReference type="PANTHER" id="PTHR33087">
    <property type="entry name" value="OS07G0539200 PROTEIN"/>
    <property type="match status" value="1"/>
</dbReference>
<gene>
    <name evidence="3" type="ORF">URODEC1_LOCUS35993</name>
</gene>
<feature type="compositionally biased region" description="Basic residues" evidence="1">
    <location>
        <begin position="155"/>
        <end position="164"/>
    </location>
</feature>
<accession>A0ABC8YLL1</accession>
<feature type="region of interest" description="Disordered" evidence="1">
    <location>
        <begin position="1"/>
        <end position="249"/>
    </location>
</feature>
<feature type="compositionally biased region" description="Basic and acidic residues" evidence="1">
    <location>
        <begin position="138"/>
        <end position="154"/>
    </location>
</feature>
<dbReference type="InterPro" id="IPR036875">
    <property type="entry name" value="Znf_CCHC_sf"/>
</dbReference>
<feature type="compositionally biased region" description="Polar residues" evidence="1">
    <location>
        <begin position="1"/>
        <end position="11"/>
    </location>
</feature>
<feature type="compositionally biased region" description="Basic residues" evidence="1">
    <location>
        <begin position="347"/>
        <end position="361"/>
    </location>
</feature>
<feature type="compositionally biased region" description="Polar residues" evidence="1">
    <location>
        <begin position="490"/>
        <end position="500"/>
    </location>
</feature>
<feature type="region of interest" description="Disordered" evidence="1">
    <location>
        <begin position="893"/>
        <end position="977"/>
    </location>
</feature>
<feature type="region of interest" description="Disordered" evidence="1">
    <location>
        <begin position="291"/>
        <end position="529"/>
    </location>
</feature>
<feature type="compositionally biased region" description="Low complexity" evidence="1">
    <location>
        <begin position="764"/>
        <end position="784"/>
    </location>
</feature>
<evidence type="ECO:0000313" key="4">
    <source>
        <dbReference type="Proteomes" id="UP001497457"/>
    </source>
</evidence>
<feature type="compositionally biased region" description="Basic residues" evidence="1">
    <location>
        <begin position="424"/>
        <end position="433"/>
    </location>
</feature>
<feature type="compositionally biased region" description="Low complexity" evidence="1">
    <location>
        <begin position="19"/>
        <end position="31"/>
    </location>
</feature>
<protein>
    <recommendedName>
        <fullName evidence="2">CCHC-type domain-containing protein</fullName>
    </recommendedName>
</protein>
<name>A0ABC8YLL1_9POAL</name>
<feature type="domain" description="CCHC-type" evidence="2">
    <location>
        <begin position="277"/>
        <end position="293"/>
    </location>
</feature>
<dbReference type="InterPro" id="IPR053253">
    <property type="entry name" value="Sex_diff_modulator"/>
</dbReference>
<feature type="domain" description="CCHC-type" evidence="2">
    <location>
        <begin position="258"/>
        <end position="274"/>
    </location>
</feature>
<feature type="region of interest" description="Disordered" evidence="1">
    <location>
        <begin position="745"/>
        <end position="844"/>
    </location>
</feature>
<feature type="compositionally biased region" description="Acidic residues" evidence="1">
    <location>
        <begin position="507"/>
        <end position="521"/>
    </location>
</feature>
<feature type="compositionally biased region" description="Low complexity" evidence="1">
    <location>
        <begin position="39"/>
        <end position="57"/>
    </location>
</feature>